<keyword evidence="3 5" id="KW-0732">Signal</keyword>
<dbReference type="RefSeq" id="WP_138153300.1">
    <property type="nucleotide sequence ID" value="NZ_VANU01000005.1"/>
</dbReference>
<keyword evidence="7" id="KW-1185">Reference proteome</keyword>
<feature type="chain" id="PRO_5024358806" evidence="5">
    <location>
        <begin position="23"/>
        <end position="354"/>
    </location>
</feature>
<dbReference type="EMBL" id="VANU01000005">
    <property type="protein sequence ID" value="TLP37046.1"/>
    <property type="molecule type" value="Genomic_DNA"/>
</dbReference>
<dbReference type="SUPFAM" id="SSF53850">
    <property type="entry name" value="Periplasmic binding protein-like II"/>
    <property type="match status" value="1"/>
</dbReference>
<keyword evidence="4" id="KW-0574">Periplasm</keyword>
<feature type="signal peptide" evidence="5">
    <location>
        <begin position="1"/>
        <end position="22"/>
    </location>
</feature>
<dbReference type="InterPro" id="IPR001188">
    <property type="entry name" value="Sperm_putr-bd"/>
</dbReference>
<evidence type="ECO:0000256" key="1">
    <source>
        <dbReference type="ARBA" id="ARBA00004418"/>
    </source>
</evidence>
<dbReference type="GO" id="GO:0042597">
    <property type="term" value="C:periplasmic space"/>
    <property type="evidence" value="ECO:0007669"/>
    <property type="project" value="UniProtKB-SubCell"/>
</dbReference>
<dbReference type="PANTHER" id="PTHR30222">
    <property type="entry name" value="SPERMIDINE/PUTRESCINE-BINDING PERIPLASMIC PROTEIN"/>
    <property type="match status" value="1"/>
</dbReference>
<dbReference type="PRINTS" id="PR00909">
    <property type="entry name" value="SPERMDNBNDNG"/>
</dbReference>
<name>A0A5R8XYT6_9BACT</name>
<proteinExistence type="predicted"/>
<keyword evidence="2" id="KW-0813">Transport</keyword>
<comment type="subcellular location">
    <subcellularLocation>
        <location evidence="1">Periplasm</location>
    </subcellularLocation>
</comment>
<sequence>MKKQLVLSCALALSALSNCAYAAETLKILTWKGYAPNELVEKFEKKTGYKVEITYSNNEEMIAKLRATRGAGFDVAQPSQDRISSVQEKYKIYKAIDYSKINTSALVTSMLDAVKKNTKVKDDSFAVPFCYGTSGLIVNKKLAPNAKDYSALLDKEYAGKISYRLKRPTLIGVAFAKGENPFEKYSDAKEYKTLMDGVAKDLIKAKPYVKNYWSNGDSLLELLRSSEVVVAMGWDNGGWKLHKENPDLDFVAPKSGALGWIDTFAIPAKAENVEGAYAWINFMLEAENAAYFTNKEGYGTASNGANKFLDKEIKDNFERSFTKADIDNINWYPPVPAKLESIEGKLLDKVKASK</sequence>
<dbReference type="AlphaFoldDB" id="A0A5R8XYT6"/>
<evidence type="ECO:0000256" key="2">
    <source>
        <dbReference type="ARBA" id="ARBA00022448"/>
    </source>
</evidence>
<dbReference type="PANTHER" id="PTHR30222:SF17">
    <property type="entry name" value="SPERMIDINE_PUTRESCINE-BINDING PERIPLASMIC PROTEIN"/>
    <property type="match status" value="1"/>
</dbReference>
<dbReference type="GO" id="GO:0015846">
    <property type="term" value="P:polyamine transport"/>
    <property type="evidence" value="ECO:0007669"/>
    <property type="project" value="InterPro"/>
</dbReference>
<dbReference type="Proteomes" id="UP000308901">
    <property type="component" value="Unassembled WGS sequence"/>
</dbReference>
<evidence type="ECO:0000313" key="6">
    <source>
        <dbReference type="EMBL" id="TLP37046.1"/>
    </source>
</evidence>
<evidence type="ECO:0000256" key="3">
    <source>
        <dbReference type="ARBA" id="ARBA00022729"/>
    </source>
</evidence>
<dbReference type="OrthoDB" id="6776301at2"/>
<dbReference type="InterPro" id="IPR006059">
    <property type="entry name" value="SBP"/>
</dbReference>
<evidence type="ECO:0000256" key="4">
    <source>
        <dbReference type="ARBA" id="ARBA00022764"/>
    </source>
</evidence>
<evidence type="ECO:0000256" key="5">
    <source>
        <dbReference type="SAM" id="SignalP"/>
    </source>
</evidence>
<gene>
    <name evidence="6" type="ORF">FDK22_12445</name>
</gene>
<dbReference type="Gene3D" id="3.40.190.10">
    <property type="entry name" value="Periplasmic binding protein-like II"/>
    <property type="match status" value="2"/>
</dbReference>
<dbReference type="GO" id="GO:0019808">
    <property type="term" value="F:polyamine binding"/>
    <property type="evidence" value="ECO:0007669"/>
    <property type="project" value="InterPro"/>
</dbReference>
<organism evidence="6 7">
    <name type="scientific">Arcobacter arenosus</name>
    <dbReference type="NCBI Taxonomy" id="2576037"/>
    <lineage>
        <taxon>Bacteria</taxon>
        <taxon>Pseudomonadati</taxon>
        <taxon>Campylobacterota</taxon>
        <taxon>Epsilonproteobacteria</taxon>
        <taxon>Campylobacterales</taxon>
        <taxon>Arcobacteraceae</taxon>
        <taxon>Arcobacter</taxon>
    </lineage>
</organism>
<accession>A0A5R8XYT6</accession>
<evidence type="ECO:0000313" key="7">
    <source>
        <dbReference type="Proteomes" id="UP000308901"/>
    </source>
</evidence>
<dbReference type="Pfam" id="PF13416">
    <property type="entry name" value="SBP_bac_8"/>
    <property type="match status" value="1"/>
</dbReference>
<reference evidence="6 7" key="1">
    <citation type="submission" date="2019-05" db="EMBL/GenBank/DDBJ databases">
        <title>Arcobacter sp. nov., isolated from sea sediment.</title>
        <authorList>
            <person name="Kim W."/>
        </authorList>
    </citation>
    <scope>NUCLEOTIDE SEQUENCE [LARGE SCALE GENOMIC DNA]</scope>
    <source>
        <strain evidence="6 7">CAU 1517</strain>
    </source>
</reference>
<comment type="caution">
    <text evidence="6">The sequence shown here is derived from an EMBL/GenBank/DDBJ whole genome shotgun (WGS) entry which is preliminary data.</text>
</comment>
<protein>
    <submittedName>
        <fullName evidence="6">Extracellular solute-binding protein</fullName>
    </submittedName>
</protein>